<dbReference type="RefSeq" id="WP_209461211.1">
    <property type="nucleotide sequence ID" value="NZ_CP110224.1"/>
</dbReference>
<evidence type="ECO:0000256" key="1">
    <source>
        <dbReference type="ARBA" id="ARBA00004370"/>
    </source>
</evidence>
<sequence length="78" mass="8863">MKKDNTIVRLIVMLLVGANSIGTMYGYSLIPFTDEEISMGISAVALVVSEVWNHFKNNNYSKEAKETQQVLDRKKKQK</sequence>
<evidence type="ECO:0000256" key="2">
    <source>
        <dbReference type="ARBA" id="ARBA00022692"/>
    </source>
</evidence>
<name>A0ABS4IAL2_9BACI</name>
<keyword evidence="7" id="KW-1185">Reference proteome</keyword>
<dbReference type="Proteomes" id="UP001519345">
    <property type="component" value="Unassembled WGS sequence"/>
</dbReference>
<evidence type="ECO:0000256" key="4">
    <source>
        <dbReference type="ARBA" id="ARBA00023136"/>
    </source>
</evidence>
<comment type="caution">
    <text evidence="6">The sequence shown here is derived from an EMBL/GenBank/DDBJ whole genome shotgun (WGS) entry which is preliminary data.</text>
</comment>
<accession>A0ABS4IAL2</accession>
<feature type="transmembrane region" description="Helical" evidence="5">
    <location>
        <begin position="7"/>
        <end position="25"/>
    </location>
</feature>
<keyword evidence="2 5" id="KW-0812">Transmembrane</keyword>
<dbReference type="InterPro" id="IPR006479">
    <property type="entry name" value="Holin"/>
</dbReference>
<evidence type="ECO:0000256" key="5">
    <source>
        <dbReference type="SAM" id="Phobius"/>
    </source>
</evidence>
<organism evidence="6 7">
    <name type="scientific">Virgibacillus natechei</name>
    <dbReference type="NCBI Taxonomy" id="1216297"/>
    <lineage>
        <taxon>Bacteria</taxon>
        <taxon>Bacillati</taxon>
        <taxon>Bacillota</taxon>
        <taxon>Bacilli</taxon>
        <taxon>Bacillales</taxon>
        <taxon>Bacillaceae</taxon>
        <taxon>Virgibacillus</taxon>
    </lineage>
</organism>
<reference evidence="6 7" key="1">
    <citation type="submission" date="2021-03" db="EMBL/GenBank/DDBJ databases">
        <title>Genomic Encyclopedia of Type Strains, Phase IV (KMG-IV): sequencing the most valuable type-strain genomes for metagenomic binning, comparative biology and taxonomic classification.</title>
        <authorList>
            <person name="Goeker M."/>
        </authorList>
    </citation>
    <scope>NUCLEOTIDE SEQUENCE [LARGE SCALE GENOMIC DNA]</scope>
    <source>
        <strain evidence="6 7">DSM 25609</strain>
    </source>
</reference>
<evidence type="ECO:0000313" key="7">
    <source>
        <dbReference type="Proteomes" id="UP001519345"/>
    </source>
</evidence>
<dbReference type="Pfam" id="PF04688">
    <property type="entry name" value="Holin_SPP1"/>
    <property type="match status" value="1"/>
</dbReference>
<evidence type="ECO:0000313" key="6">
    <source>
        <dbReference type="EMBL" id="MBP1967962.1"/>
    </source>
</evidence>
<protein>
    <submittedName>
        <fullName evidence="6">SPP1 family holin</fullName>
    </submittedName>
</protein>
<dbReference type="EMBL" id="JAGGKX010000001">
    <property type="protein sequence ID" value="MBP1967962.1"/>
    <property type="molecule type" value="Genomic_DNA"/>
</dbReference>
<keyword evidence="4 5" id="KW-0472">Membrane</keyword>
<comment type="subcellular location">
    <subcellularLocation>
        <location evidence="1">Membrane</location>
    </subcellularLocation>
</comment>
<gene>
    <name evidence="6" type="ORF">J2Z83_000054</name>
</gene>
<proteinExistence type="predicted"/>
<keyword evidence="3 5" id="KW-1133">Transmembrane helix</keyword>
<evidence type="ECO:0000256" key="3">
    <source>
        <dbReference type="ARBA" id="ARBA00022989"/>
    </source>
</evidence>